<name>A0A218ZAL9_9HELO</name>
<feature type="region of interest" description="Disordered" evidence="1">
    <location>
        <begin position="98"/>
        <end position="256"/>
    </location>
</feature>
<proteinExistence type="predicted"/>
<feature type="compositionally biased region" description="Basic and acidic residues" evidence="1">
    <location>
        <begin position="163"/>
        <end position="173"/>
    </location>
</feature>
<dbReference type="InParanoid" id="A0A218ZAL9"/>
<evidence type="ECO:0000313" key="3">
    <source>
        <dbReference type="Proteomes" id="UP000242519"/>
    </source>
</evidence>
<reference evidence="2 3" key="1">
    <citation type="submission" date="2017-04" db="EMBL/GenBank/DDBJ databases">
        <title>Draft genome sequence of Marssonina coronaria NL1: causal agent of apple blotch.</title>
        <authorList>
            <person name="Cheng Q."/>
        </authorList>
    </citation>
    <scope>NUCLEOTIDE SEQUENCE [LARGE SCALE GENOMIC DNA]</scope>
    <source>
        <strain evidence="2 3">NL1</strain>
    </source>
</reference>
<feature type="compositionally biased region" description="Acidic residues" evidence="1">
    <location>
        <begin position="181"/>
        <end position="195"/>
    </location>
</feature>
<organism evidence="2 3">
    <name type="scientific">Diplocarpon coronariae</name>
    <dbReference type="NCBI Taxonomy" id="2795749"/>
    <lineage>
        <taxon>Eukaryota</taxon>
        <taxon>Fungi</taxon>
        <taxon>Dikarya</taxon>
        <taxon>Ascomycota</taxon>
        <taxon>Pezizomycotina</taxon>
        <taxon>Leotiomycetes</taxon>
        <taxon>Helotiales</taxon>
        <taxon>Drepanopezizaceae</taxon>
        <taxon>Diplocarpon</taxon>
    </lineage>
</organism>
<feature type="compositionally biased region" description="Basic residues" evidence="1">
    <location>
        <begin position="247"/>
        <end position="256"/>
    </location>
</feature>
<dbReference type="Proteomes" id="UP000242519">
    <property type="component" value="Unassembled WGS sequence"/>
</dbReference>
<keyword evidence="3" id="KW-1185">Reference proteome</keyword>
<accession>A0A218ZAL9</accession>
<comment type="caution">
    <text evidence="2">The sequence shown here is derived from an EMBL/GenBank/DDBJ whole genome shotgun (WGS) entry which is preliminary data.</text>
</comment>
<feature type="compositionally biased region" description="Basic and acidic residues" evidence="1">
    <location>
        <begin position="145"/>
        <end position="156"/>
    </location>
</feature>
<protein>
    <submittedName>
        <fullName evidence="2">Uncharacterized protein</fullName>
    </submittedName>
</protein>
<dbReference type="EMBL" id="MZNU01000083">
    <property type="protein sequence ID" value="OWP05048.1"/>
    <property type="molecule type" value="Genomic_DNA"/>
</dbReference>
<sequence length="256" mass="28123">MSYYNYGHGTLLLAPQKSMPCRPMPCHTHPPIGPSPSTILIKPPPPSAPHQLVRYPAAPSTSPAALPLDHRPPAAGFSHARRRFQKVALRWSRASTLILQPQPEPGPRLRSHSDSIREQEEASRCGEAPAAAFRIRAPTTGSLDRMGHLSSDHFPRSEGLIASEREGEVEEGRRRRGGGGGEEEEDEDEEEEQEESKDPERGIAETRACQQAQALLGSWYQHDPSRPGSSLDVRLSRNDNRDSGKKSSGKHNGKST</sequence>
<evidence type="ECO:0000256" key="1">
    <source>
        <dbReference type="SAM" id="MobiDB-lite"/>
    </source>
</evidence>
<gene>
    <name evidence="2" type="ORF">B2J93_618</name>
</gene>
<feature type="compositionally biased region" description="Basic and acidic residues" evidence="1">
    <location>
        <begin position="111"/>
        <end position="124"/>
    </location>
</feature>
<evidence type="ECO:0000313" key="2">
    <source>
        <dbReference type="EMBL" id="OWP05048.1"/>
    </source>
</evidence>
<feature type="compositionally biased region" description="Basic and acidic residues" evidence="1">
    <location>
        <begin position="234"/>
        <end position="245"/>
    </location>
</feature>
<dbReference type="AlphaFoldDB" id="A0A218ZAL9"/>